<dbReference type="Proteomes" id="UP000053573">
    <property type="component" value="Unassembled WGS sequence"/>
</dbReference>
<name>A0A0H1B885_9EURO</name>
<reference evidence="3" key="1">
    <citation type="journal article" date="2015" name="PLoS Genet.">
        <title>The dynamic genome and transcriptome of the human fungal pathogen Blastomyces and close relative Emmonsia.</title>
        <authorList>
            <person name="Munoz J.F."/>
            <person name="Gauthier G.M."/>
            <person name="Desjardins C.A."/>
            <person name="Gallo J.E."/>
            <person name="Holder J."/>
            <person name="Sullivan T.D."/>
            <person name="Marty A.J."/>
            <person name="Carmen J.C."/>
            <person name="Chen Z."/>
            <person name="Ding L."/>
            <person name="Gujja S."/>
            <person name="Magrini V."/>
            <person name="Misas E."/>
            <person name="Mitreva M."/>
            <person name="Priest M."/>
            <person name="Saif S."/>
            <person name="Whiston E.A."/>
            <person name="Young S."/>
            <person name="Zeng Q."/>
            <person name="Goldman W.E."/>
            <person name="Mardis E.R."/>
            <person name="Taylor J.W."/>
            <person name="McEwen J.G."/>
            <person name="Clay O.K."/>
            <person name="Klein B.S."/>
            <person name="Cuomo C.A."/>
        </authorList>
    </citation>
    <scope>NUCLEOTIDE SEQUENCE [LARGE SCALE GENOMIC DNA]</scope>
    <source>
        <strain evidence="3">UAMH 139</strain>
    </source>
</reference>
<comment type="caution">
    <text evidence="2">The sequence shown here is derived from an EMBL/GenBank/DDBJ whole genome shotgun (WGS) entry which is preliminary data.</text>
</comment>
<evidence type="ECO:0000313" key="3">
    <source>
        <dbReference type="Proteomes" id="UP000053573"/>
    </source>
</evidence>
<proteinExistence type="predicted"/>
<evidence type="ECO:0000256" key="1">
    <source>
        <dbReference type="SAM" id="MobiDB-lite"/>
    </source>
</evidence>
<organism evidence="2 3">
    <name type="scientific">Blastomyces silverae</name>
    <dbReference type="NCBI Taxonomy" id="2060906"/>
    <lineage>
        <taxon>Eukaryota</taxon>
        <taxon>Fungi</taxon>
        <taxon>Dikarya</taxon>
        <taxon>Ascomycota</taxon>
        <taxon>Pezizomycotina</taxon>
        <taxon>Eurotiomycetes</taxon>
        <taxon>Eurotiomycetidae</taxon>
        <taxon>Onygenales</taxon>
        <taxon>Ajellomycetaceae</taxon>
        <taxon>Blastomyces</taxon>
    </lineage>
</organism>
<feature type="region of interest" description="Disordered" evidence="1">
    <location>
        <begin position="1"/>
        <end position="35"/>
    </location>
</feature>
<gene>
    <name evidence="2" type="ORF">EMPG_16868</name>
</gene>
<evidence type="ECO:0000313" key="2">
    <source>
        <dbReference type="EMBL" id="KLJ07664.1"/>
    </source>
</evidence>
<dbReference type="EMBL" id="LDEV01002783">
    <property type="protein sequence ID" value="KLJ07664.1"/>
    <property type="molecule type" value="Genomic_DNA"/>
</dbReference>
<accession>A0A0H1B885</accession>
<protein>
    <submittedName>
        <fullName evidence="2">Uncharacterized protein</fullName>
    </submittedName>
</protein>
<dbReference type="AlphaFoldDB" id="A0A0H1B885"/>
<feature type="compositionally biased region" description="Polar residues" evidence="1">
    <location>
        <begin position="1"/>
        <end position="11"/>
    </location>
</feature>
<keyword evidence="3" id="KW-1185">Reference proteome</keyword>
<feature type="compositionally biased region" description="Low complexity" evidence="1">
    <location>
        <begin position="20"/>
        <end position="31"/>
    </location>
</feature>
<sequence>MIGRSSPLSNLGETSHSKSDSSSTCRSTGISGVRGKCCPTRKCSRSFERNTPTWRKSPTTRMIQARHIACLASKVA</sequence>